<proteinExistence type="predicted"/>
<accession>A0A221DZY0</accession>
<evidence type="ECO:0000256" key="1">
    <source>
        <dbReference type="ARBA" id="ARBA00022475"/>
    </source>
</evidence>
<dbReference type="Pfam" id="PF06004">
    <property type="entry name" value="DUF903"/>
    <property type="match status" value="1"/>
</dbReference>
<sequence length="74" mass="8013">MRKSLMYAATVIFSIMALSGCTRSSYAIYTHDGRTIVSKVKPAQTSAGLVGYTDANGVKQQINQSEVKEISEIP</sequence>
<dbReference type="AlphaFoldDB" id="A0A221DZY0"/>
<dbReference type="PANTHER" id="PTHR37011">
    <property type="entry name" value="POT FAMILY PEPTIDE TRANSPORT PROTEIN-RELATED"/>
    <property type="match status" value="1"/>
</dbReference>
<dbReference type="InterPro" id="IPR010305">
    <property type="entry name" value="YgdI/YgdR-like"/>
</dbReference>
<dbReference type="Proteomes" id="UP000320710">
    <property type="component" value="Unassembled WGS sequence"/>
</dbReference>
<evidence type="ECO:0000256" key="4">
    <source>
        <dbReference type="ARBA" id="ARBA00023139"/>
    </source>
</evidence>
<dbReference type="NCBIfam" id="NF033216">
    <property type="entry name" value="lipo_YgdI_YgdR"/>
    <property type="match status" value="1"/>
</dbReference>
<dbReference type="InterPro" id="IPR010920">
    <property type="entry name" value="LSM_dom_sf"/>
</dbReference>
<reference evidence="6 7" key="1">
    <citation type="submission" date="2019-06" db="EMBL/GenBank/DDBJ databases">
        <authorList>
            <person name="Deangelis K."/>
            <person name="Huntemann M."/>
            <person name="Clum A."/>
            <person name="Pillay M."/>
            <person name="Palaniappan K."/>
            <person name="Varghese N."/>
            <person name="Mikhailova N."/>
            <person name="Stamatis D."/>
            <person name="Reddy T."/>
            <person name="Daum C."/>
            <person name="Shapiro N."/>
            <person name="Ivanova N."/>
            <person name="Kyrpides N."/>
            <person name="Woyke T."/>
        </authorList>
    </citation>
    <scope>NUCLEOTIDE SEQUENCE [LARGE SCALE GENOMIC DNA]</scope>
    <source>
        <strain evidence="6 7">106R</strain>
    </source>
</reference>
<dbReference type="EMBL" id="VFMJ01000001">
    <property type="protein sequence ID" value="TQI86441.1"/>
    <property type="molecule type" value="Genomic_DNA"/>
</dbReference>
<keyword evidence="1" id="KW-1003">Cell membrane</keyword>
<evidence type="ECO:0000313" key="6">
    <source>
        <dbReference type="EMBL" id="TQI86441.1"/>
    </source>
</evidence>
<evidence type="ECO:0000313" key="7">
    <source>
        <dbReference type="Proteomes" id="UP000320710"/>
    </source>
</evidence>
<dbReference type="PANTHER" id="PTHR37011:SF2">
    <property type="entry name" value="LIPOPROTEIN"/>
    <property type="match status" value="1"/>
</dbReference>
<evidence type="ECO:0000256" key="2">
    <source>
        <dbReference type="ARBA" id="ARBA00022729"/>
    </source>
</evidence>
<keyword evidence="2" id="KW-0732">Signal</keyword>
<name>A0A221DZY0_SERMA</name>
<dbReference type="RefSeq" id="WP_042785961.1">
    <property type="nucleotide sequence ID" value="NZ_ABEXNO020000021.1"/>
</dbReference>
<dbReference type="SUPFAM" id="SSF50182">
    <property type="entry name" value="Sm-like ribonucleoproteins"/>
    <property type="match status" value="1"/>
</dbReference>
<gene>
    <name evidence="6" type="ORF">FHU12_4060</name>
</gene>
<dbReference type="PROSITE" id="PS51257">
    <property type="entry name" value="PROKAR_LIPOPROTEIN"/>
    <property type="match status" value="1"/>
</dbReference>
<keyword evidence="5" id="KW-0449">Lipoprotein</keyword>
<organism evidence="6 7">
    <name type="scientific">Serratia marcescens</name>
    <dbReference type="NCBI Taxonomy" id="615"/>
    <lineage>
        <taxon>Bacteria</taxon>
        <taxon>Pseudomonadati</taxon>
        <taxon>Pseudomonadota</taxon>
        <taxon>Gammaproteobacteria</taxon>
        <taxon>Enterobacterales</taxon>
        <taxon>Yersiniaceae</taxon>
        <taxon>Serratia</taxon>
    </lineage>
</organism>
<dbReference type="Gene3D" id="2.30.30.100">
    <property type="match status" value="1"/>
</dbReference>
<protein>
    <submittedName>
        <fullName evidence="6">Uncharacterized protein DUF903</fullName>
    </submittedName>
</protein>
<dbReference type="InterPro" id="IPR047807">
    <property type="entry name" value="YgdI/YgdR-like_SH3-like"/>
</dbReference>
<reference evidence="6 7" key="2">
    <citation type="submission" date="2019-07" db="EMBL/GenBank/DDBJ databases">
        <title>Investigation of anaerobic lignin degradation for improved lignocellulosic biofuels.</title>
        <authorList>
            <person name="Deangelis K.PhD."/>
        </authorList>
    </citation>
    <scope>NUCLEOTIDE SEQUENCE [LARGE SCALE GENOMIC DNA]</scope>
    <source>
        <strain evidence="6 7">106R</strain>
    </source>
</reference>
<keyword evidence="4" id="KW-0564">Palmitate</keyword>
<keyword evidence="3" id="KW-0472">Membrane</keyword>
<evidence type="ECO:0000256" key="3">
    <source>
        <dbReference type="ARBA" id="ARBA00023136"/>
    </source>
</evidence>
<comment type="caution">
    <text evidence="6">The sequence shown here is derived from an EMBL/GenBank/DDBJ whole genome shotgun (WGS) entry which is preliminary data.</text>
</comment>
<evidence type="ECO:0000256" key="5">
    <source>
        <dbReference type="ARBA" id="ARBA00023288"/>
    </source>
</evidence>